<evidence type="ECO:0000256" key="4">
    <source>
        <dbReference type="ARBA" id="ARBA00022975"/>
    </source>
</evidence>
<feature type="domain" description="Aspartate/ornithine carbamoyltransferase Asp/Orn-binding" evidence="8">
    <location>
        <begin position="154"/>
        <end position="305"/>
    </location>
</feature>
<organism evidence="10 11">
    <name type="scientific">Candidatus Andersenbacteria bacterium RIFCSPHIGHO2_12_FULL_45_11b</name>
    <dbReference type="NCBI Taxonomy" id="1797282"/>
    <lineage>
        <taxon>Bacteria</taxon>
        <taxon>Candidatus Anderseniibacteriota</taxon>
    </lineage>
</organism>
<keyword evidence="3 7" id="KW-0808">Transferase</keyword>
<evidence type="ECO:0000256" key="2">
    <source>
        <dbReference type="ARBA" id="ARBA00008896"/>
    </source>
</evidence>
<dbReference type="Gene3D" id="3.40.50.1370">
    <property type="entry name" value="Aspartate/ornithine carbamoyltransferase"/>
    <property type="match status" value="2"/>
</dbReference>
<dbReference type="InterPro" id="IPR006132">
    <property type="entry name" value="Asp/Orn_carbamoyltranf_P-bd"/>
</dbReference>
<evidence type="ECO:0000259" key="9">
    <source>
        <dbReference type="Pfam" id="PF02729"/>
    </source>
</evidence>
<comment type="similarity">
    <text evidence="2 7">Belongs to the aspartate/ornithine carbamoyltransferase superfamily. ATCase family.</text>
</comment>
<evidence type="ECO:0000256" key="6">
    <source>
        <dbReference type="ARBA" id="ARBA00048859"/>
    </source>
</evidence>
<feature type="binding site" evidence="7">
    <location>
        <position position="58"/>
    </location>
    <ligand>
        <name>carbamoyl phosphate</name>
        <dbReference type="ChEBI" id="CHEBI:58228"/>
    </ligand>
</feature>
<reference evidence="10 11" key="1">
    <citation type="journal article" date="2016" name="Nat. Commun.">
        <title>Thousands of microbial genomes shed light on interconnected biogeochemical processes in an aquifer system.</title>
        <authorList>
            <person name="Anantharaman K."/>
            <person name="Brown C.T."/>
            <person name="Hug L.A."/>
            <person name="Sharon I."/>
            <person name="Castelle C.J."/>
            <person name="Probst A.J."/>
            <person name="Thomas B.C."/>
            <person name="Singh A."/>
            <person name="Wilkins M.J."/>
            <person name="Karaoz U."/>
            <person name="Brodie E.L."/>
            <person name="Williams K.H."/>
            <person name="Hubbard S.S."/>
            <person name="Banfield J.F."/>
        </authorList>
    </citation>
    <scope>NUCLEOTIDE SEQUENCE [LARGE SCALE GENOMIC DNA]</scope>
</reference>
<dbReference type="GO" id="GO:0044205">
    <property type="term" value="P:'de novo' UMP biosynthetic process"/>
    <property type="evidence" value="ECO:0007669"/>
    <property type="project" value="UniProtKB-UniRule"/>
</dbReference>
<dbReference type="SUPFAM" id="SSF53671">
    <property type="entry name" value="Aspartate/ornithine carbamoyltransferase"/>
    <property type="match status" value="1"/>
</dbReference>
<comment type="function">
    <text evidence="5 7">Catalyzes the condensation of carbamoyl phosphate and aspartate to form carbamoyl aspartate and inorganic phosphate, the committed step in the de novo pyrimidine nucleotide biosynthesis pathway.</text>
</comment>
<dbReference type="EMBL" id="MHHS01000051">
    <property type="protein sequence ID" value="OGY35173.1"/>
    <property type="molecule type" value="Genomic_DNA"/>
</dbReference>
<dbReference type="InterPro" id="IPR006130">
    <property type="entry name" value="Asp/Orn_carbamoylTrfase"/>
</dbReference>
<dbReference type="Pfam" id="PF00185">
    <property type="entry name" value="OTCace"/>
    <property type="match status" value="1"/>
</dbReference>
<dbReference type="GO" id="GO:0006207">
    <property type="term" value="P:'de novo' pyrimidine nucleobase biosynthetic process"/>
    <property type="evidence" value="ECO:0007669"/>
    <property type="project" value="InterPro"/>
</dbReference>
<dbReference type="PROSITE" id="PS00097">
    <property type="entry name" value="CARBAMOYLTRANSFERASE"/>
    <property type="match status" value="1"/>
</dbReference>
<comment type="pathway">
    <text evidence="1 7">Pyrimidine metabolism; UMP biosynthesis via de novo pathway; (S)-dihydroorotate from bicarbonate: step 2/3.</text>
</comment>
<feature type="binding site" evidence="7">
    <location>
        <position position="168"/>
    </location>
    <ligand>
        <name>L-aspartate</name>
        <dbReference type="ChEBI" id="CHEBI:29991"/>
    </ligand>
</feature>
<dbReference type="UniPathway" id="UPA00070">
    <property type="reaction ID" value="UER00116"/>
</dbReference>
<dbReference type="GO" id="GO:0004070">
    <property type="term" value="F:aspartate carbamoyltransferase activity"/>
    <property type="evidence" value="ECO:0007669"/>
    <property type="project" value="UniProtKB-UniRule"/>
</dbReference>
<proteinExistence type="inferred from homology"/>
<feature type="binding site" evidence="7">
    <location>
        <position position="271"/>
    </location>
    <ligand>
        <name>carbamoyl phosphate</name>
        <dbReference type="ChEBI" id="CHEBI:58228"/>
    </ligand>
</feature>
<keyword evidence="4 7" id="KW-0665">Pyrimidine biosynthesis</keyword>
<dbReference type="Pfam" id="PF02729">
    <property type="entry name" value="OTCace_N"/>
    <property type="match status" value="1"/>
</dbReference>
<evidence type="ECO:0000259" key="8">
    <source>
        <dbReference type="Pfam" id="PF00185"/>
    </source>
</evidence>
<accession>A0A1G1X5D3</accession>
<comment type="subunit">
    <text evidence="7">Heterododecamer (2C3:3R2) of six catalytic PyrB chains organized as two trimers (C3), and six regulatory PyrI chains organized as three dimers (R2).</text>
</comment>
<dbReference type="HAMAP" id="MF_00001">
    <property type="entry name" value="Asp_carb_tr"/>
    <property type="match status" value="1"/>
</dbReference>
<feature type="binding site" evidence="7">
    <location>
        <position position="138"/>
    </location>
    <ligand>
        <name>carbamoyl phosphate</name>
        <dbReference type="ChEBI" id="CHEBI:58228"/>
    </ligand>
</feature>
<feature type="binding site" evidence="7">
    <location>
        <position position="135"/>
    </location>
    <ligand>
        <name>carbamoyl phosphate</name>
        <dbReference type="ChEBI" id="CHEBI:58228"/>
    </ligand>
</feature>
<protein>
    <recommendedName>
        <fullName evidence="7">Aspartate carbamoyltransferase</fullName>
        <ecNumber evidence="7">2.1.3.2</ecNumber>
    </recommendedName>
    <alternativeName>
        <fullName evidence="7">Aspartate transcarbamylase</fullName>
        <shortName evidence="7">ATCase</shortName>
    </alternativeName>
</protein>
<dbReference type="PRINTS" id="PR00100">
    <property type="entry name" value="AOTCASE"/>
</dbReference>
<feature type="domain" description="Aspartate/ornithine carbamoyltransferase carbamoyl-P binding" evidence="9">
    <location>
        <begin position="6"/>
        <end position="148"/>
    </location>
</feature>
<dbReference type="GO" id="GO:0016597">
    <property type="term" value="F:amino acid binding"/>
    <property type="evidence" value="ECO:0007669"/>
    <property type="project" value="InterPro"/>
</dbReference>
<dbReference type="InterPro" id="IPR036901">
    <property type="entry name" value="Asp/Orn_carbamoylTrfase_sf"/>
</dbReference>
<comment type="catalytic activity">
    <reaction evidence="6 7">
        <text>carbamoyl phosphate + L-aspartate = N-carbamoyl-L-aspartate + phosphate + H(+)</text>
        <dbReference type="Rhea" id="RHEA:20013"/>
        <dbReference type="ChEBI" id="CHEBI:15378"/>
        <dbReference type="ChEBI" id="CHEBI:29991"/>
        <dbReference type="ChEBI" id="CHEBI:32814"/>
        <dbReference type="ChEBI" id="CHEBI:43474"/>
        <dbReference type="ChEBI" id="CHEBI:58228"/>
        <dbReference type="EC" id="2.1.3.2"/>
    </reaction>
</comment>
<sequence>MQFAHRHIVSVDQFTKGEIEHLFQFAHRMRPIEQHVVRCQVLDGYILGSFFFEASTRTRMSFETAFMRLGGLVNTTTGFTFSSMAKGESLADTIRVAQGYCDIIVMRHPDVGSAELASRYSTKPIINGGDGPGEHPTQALLDLFTIKEEKQRVDGLTIAMIGDLKHGRTIHSLAKLLTLYSDIKIQLIAPEEVQMPPELVEYLRSKGCEVTQSDRLEDCLPSADVLYVTRIQKERFDDVESYSRVNGTYSINRALIERGCKSDVTIMHPLPRLGELATDVDNLPGAAYFRQAENGTLVRMALFILVLRKENKFV</sequence>
<dbReference type="AlphaFoldDB" id="A0A1G1X5D3"/>
<feature type="binding site" evidence="7">
    <location>
        <position position="57"/>
    </location>
    <ligand>
        <name>carbamoyl phosphate</name>
        <dbReference type="ChEBI" id="CHEBI:58228"/>
    </ligand>
</feature>
<evidence type="ECO:0000256" key="5">
    <source>
        <dbReference type="ARBA" id="ARBA00043884"/>
    </source>
</evidence>
<feature type="binding site" evidence="7">
    <location>
        <position position="270"/>
    </location>
    <ligand>
        <name>carbamoyl phosphate</name>
        <dbReference type="ChEBI" id="CHEBI:58228"/>
    </ligand>
</feature>
<dbReference type="PANTHER" id="PTHR45753">
    <property type="entry name" value="ORNITHINE CARBAMOYLTRANSFERASE, MITOCHONDRIAL"/>
    <property type="match status" value="1"/>
</dbReference>
<dbReference type="FunFam" id="3.40.50.1370:FF:000002">
    <property type="entry name" value="Aspartate carbamoyltransferase 2"/>
    <property type="match status" value="1"/>
</dbReference>
<evidence type="ECO:0000256" key="1">
    <source>
        <dbReference type="ARBA" id="ARBA00004852"/>
    </source>
</evidence>
<dbReference type="EC" id="2.1.3.2" evidence="7"/>
<dbReference type="PRINTS" id="PR00101">
    <property type="entry name" value="ATCASE"/>
</dbReference>
<dbReference type="NCBIfam" id="TIGR00670">
    <property type="entry name" value="asp_carb_tr"/>
    <property type="match status" value="1"/>
</dbReference>
<feature type="binding site" evidence="7">
    <location>
        <position position="86"/>
    </location>
    <ligand>
        <name>L-aspartate</name>
        <dbReference type="ChEBI" id="CHEBI:29991"/>
    </ligand>
</feature>
<feature type="binding site" evidence="7">
    <location>
        <position position="107"/>
    </location>
    <ligand>
        <name>carbamoyl phosphate</name>
        <dbReference type="ChEBI" id="CHEBI:58228"/>
    </ligand>
</feature>
<evidence type="ECO:0000256" key="3">
    <source>
        <dbReference type="ARBA" id="ARBA00022679"/>
    </source>
</evidence>
<dbReference type="InterPro" id="IPR002082">
    <property type="entry name" value="Asp_carbamoyltransf"/>
</dbReference>
<dbReference type="InterPro" id="IPR006131">
    <property type="entry name" value="Asp_carbamoyltransf_Asp/Orn-bd"/>
</dbReference>
<name>A0A1G1X5D3_9BACT</name>
<dbReference type="NCBIfam" id="NF002032">
    <property type="entry name" value="PRK00856.1"/>
    <property type="match status" value="1"/>
</dbReference>
<dbReference type="PANTHER" id="PTHR45753:SF6">
    <property type="entry name" value="ASPARTATE CARBAMOYLTRANSFERASE"/>
    <property type="match status" value="1"/>
</dbReference>
<evidence type="ECO:0000313" key="11">
    <source>
        <dbReference type="Proteomes" id="UP000177941"/>
    </source>
</evidence>
<evidence type="ECO:0000313" key="10">
    <source>
        <dbReference type="EMBL" id="OGY35173.1"/>
    </source>
</evidence>
<gene>
    <name evidence="7" type="primary">pyrB</name>
    <name evidence="10" type="ORF">A3E36_00665</name>
</gene>
<dbReference type="GO" id="GO:0006520">
    <property type="term" value="P:amino acid metabolic process"/>
    <property type="evidence" value="ECO:0007669"/>
    <property type="project" value="InterPro"/>
</dbReference>
<dbReference type="Proteomes" id="UP000177941">
    <property type="component" value="Unassembled WGS sequence"/>
</dbReference>
<feature type="binding site" evidence="7">
    <location>
        <position position="230"/>
    </location>
    <ligand>
        <name>L-aspartate</name>
        <dbReference type="ChEBI" id="CHEBI:29991"/>
    </ligand>
</feature>
<comment type="caution">
    <text evidence="10">The sequence shown here is derived from an EMBL/GenBank/DDBJ whole genome shotgun (WGS) entry which is preliminary data.</text>
</comment>
<evidence type="ECO:0000256" key="7">
    <source>
        <dbReference type="HAMAP-Rule" id="MF_00001"/>
    </source>
</evidence>